<feature type="region of interest" description="Disordered" evidence="1">
    <location>
        <begin position="124"/>
        <end position="143"/>
    </location>
</feature>
<evidence type="ECO:0000256" key="1">
    <source>
        <dbReference type="SAM" id="MobiDB-lite"/>
    </source>
</evidence>
<gene>
    <name evidence="2" type="ORF">DPMN_088295</name>
</gene>
<reference evidence="2" key="1">
    <citation type="journal article" date="2019" name="bioRxiv">
        <title>The Genome of the Zebra Mussel, Dreissena polymorpha: A Resource for Invasive Species Research.</title>
        <authorList>
            <person name="McCartney M.A."/>
            <person name="Auch B."/>
            <person name="Kono T."/>
            <person name="Mallez S."/>
            <person name="Zhang Y."/>
            <person name="Obille A."/>
            <person name="Becker A."/>
            <person name="Abrahante J.E."/>
            <person name="Garbe J."/>
            <person name="Badalamenti J.P."/>
            <person name="Herman A."/>
            <person name="Mangelson H."/>
            <person name="Liachko I."/>
            <person name="Sullivan S."/>
            <person name="Sone E.D."/>
            <person name="Koren S."/>
            <person name="Silverstein K.A.T."/>
            <person name="Beckman K.B."/>
            <person name="Gohl D.M."/>
        </authorList>
    </citation>
    <scope>NUCLEOTIDE SEQUENCE</scope>
    <source>
        <strain evidence="2">Duluth1</strain>
        <tissue evidence="2">Whole animal</tissue>
    </source>
</reference>
<dbReference type="SUPFAM" id="SSF57716">
    <property type="entry name" value="Glucocorticoid receptor-like (DNA-binding domain)"/>
    <property type="match status" value="1"/>
</dbReference>
<evidence type="ECO:0000313" key="3">
    <source>
        <dbReference type="Proteomes" id="UP000828390"/>
    </source>
</evidence>
<dbReference type="AlphaFoldDB" id="A0A9D4QXR3"/>
<keyword evidence="3" id="KW-1185">Reference proteome</keyword>
<evidence type="ECO:0000313" key="2">
    <source>
        <dbReference type="EMBL" id="KAH3846000.1"/>
    </source>
</evidence>
<accession>A0A9D4QXR3</accession>
<evidence type="ECO:0008006" key="4">
    <source>
        <dbReference type="Google" id="ProtNLM"/>
    </source>
</evidence>
<dbReference type="Proteomes" id="UP000828390">
    <property type="component" value="Unassembled WGS sequence"/>
</dbReference>
<sequence length="184" mass="21163">MSVHLIASHASISNDANEENLWKLIVFKSISVVCSRHFLPRDYSSWTPVKRLQKGAVPTVFEDIVSLGLEVKSAHDNLESQNITTNPSVDKLTNQREVKYFQNYKLIAENSMCHTFETSRPVLSKRDDNESTGSLRNKKKKQTSVSNEDTSVFYLHRKIESRILKRKRLETYVSNIWSKKKSCG</sequence>
<dbReference type="EMBL" id="JAIWYP010000003">
    <property type="protein sequence ID" value="KAH3846000.1"/>
    <property type="molecule type" value="Genomic_DNA"/>
</dbReference>
<protein>
    <recommendedName>
        <fullName evidence="4">THAP-type domain-containing protein</fullName>
    </recommendedName>
</protein>
<proteinExistence type="predicted"/>
<organism evidence="2 3">
    <name type="scientific">Dreissena polymorpha</name>
    <name type="common">Zebra mussel</name>
    <name type="synonym">Mytilus polymorpha</name>
    <dbReference type="NCBI Taxonomy" id="45954"/>
    <lineage>
        <taxon>Eukaryota</taxon>
        <taxon>Metazoa</taxon>
        <taxon>Spiralia</taxon>
        <taxon>Lophotrochozoa</taxon>
        <taxon>Mollusca</taxon>
        <taxon>Bivalvia</taxon>
        <taxon>Autobranchia</taxon>
        <taxon>Heteroconchia</taxon>
        <taxon>Euheterodonta</taxon>
        <taxon>Imparidentia</taxon>
        <taxon>Neoheterodontei</taxon>
        <taxon>Myida</taxon>
        <taxon>Dreissenoidea</taxon>
        <taxon>Dreissenidae</taxon>
        <taxon>Dreissena</taxon>
    </lineage>
</organism>
<comment type="caution">
    <text evidence="2">The sequence shown here is derived from an EMBL/GenBank/DDBJ whole genome shotgun (WGS) entry which is preliminary data.</text>
</comment>
<name>A0A9D4QXR3_DREPO</name>
<reference evidence="2" key="2">
    <citation type="submission" date="2020-11" db="EMBL/GenBank/DDBJ databases">
        <authorList>
            <person name="McCartney M.A."/>
            <person name="Auch B."/>
            <person name="Kono T."/>
            <person name="Mallez S."/>
            <person name="Becker A."/>
            <person name="Gohl D.M."/>
            <person name="Silverstein K.A.T."/>
            <person name="Koren S."/>
            <person name="Bechman K.B."/>
            <person name="Herman A."/>
            <person name="Abrahante J.E."/>
            <person name="Garbe J."/>
        </authorList>
    </citation>
    <scope>NUCLEOTIDE SEQUENCE</scope>
    <source>
        <strain evidence="2">Duluth1</strain>
        <tissue evidence="2">Whole animal</tissue>
    </source>
</reference>